<dbReference type="InterPro" id="IPR036915">
    <property type="entry name" value="Cyclin-like_sf"/>
</dbReference>
<evidence type="ECO:0000256" key="1">
    <source>
        <dbReference type="SAM" id="MobiDB-lite"/>
    </source>
</evidence>
<dbReference type="CDD" id="cd20557">
    <property type="entry name" value="CYCLIN_ScPCL1-like"/>
    <property type="match status" value="1"/>
</dbReference>
<dbReference type="Pfam" id="PF08613">
    <property type="entry name" value="Cyclin"/>
    <property type="match status" value="1"/>
</dbReference>
<reference evidence="2" key="1">
    <citation type="submission" date="2020-05" db="EMBL/GenBank/DDBJ databases">
        <title>Mycena genomes resolve the evolution of fungal bioluminescence.</title>
        <authorList>
            <person name="Tsai I.J."/>
        </authorList>
    </citation>
    <scope>NUCLEOTIDE SEQUENCE</scope>
    <source>
        <strain evidence="2">160909Yilan</strain>
    </source>
</reference>
<feature type="compositionally biased region" description="Basic and acidic residues" evidence="1">
    <location>
        <begin position="341"/>
        <end position="350"/>
    </location>
</feature>
<protein>
    <submittedName>
        <fullName evidence="2">PHO85 cyclin-1</fullName>
    </submittedName>
</protein>
<feature type="compositionally biased region" description="Polar residues" evidence="1">
    <location>
        <begin position="387"/>
        <end position="406"/>
    </location>
</feature>
<organism evidence="2 3">
    <name type="scientific">Mycena sanguinolenta</name>
    <dbReference type="NCBI Taxonomy" id="230812"/>
    <lineage>
        <taxon>Eukaryota</taxon>
        <taxon>Fungi</taxon>
        <taxon>Dikarya</taxon>
        <taxon>Basidiomycota</taxon>
        <taxon>Agaricomycotina</taxon>
        <taxon>Agaricomycetes</taxon>
        <taxon>Agaricomycetidae</taxon>
        <taxon>Agaricales</taxon>
        <taxon>Marasmiineae</taxon>
        <taxon>Mycenaceae</taxon>
        <taxon>Mycena</taxon>
    </lineage>
</organism>
<dbReference type="GO" id="GO:0000307">
    <property type="term" value="C:cyclin-dependent protein kinase holoenzyme complex"/>
    <property type="evidence" value="ECO:0007669"/>
    <property type="project" value="TreeGrafter"/>
</dbReference>
<dbReference type="PANTHER" id="PTHR15615:SF10">
    <property type="entry name" value="PHO85 CYCLIN-2-RELATED"/>
    <property type="match status" value="1"/>
</dbReference>
<feature type="region of interest" description="Disordered" evidence="1">
    <location>
        <begin position="263"/>
        <end position="352"/>
    </location>
</feature>
<evidence type="ECO:0000313" key="2">
    <source>
        <dbReference type="EMBL" id="KAF7354889.1"/>
    </source>
</evidence>
<dbReference type="EMBL" id="JACAZH010000011">
    <property type="protein sequence ID" value="KAF7354889.1"/>
    <property type="molecule type" value="Genomic_DNA"/>
</dbReference>
<feature type="compositionally biased region" description="Basic residues" evidence="1">
    <location>
        <begin position="374"/>
        <end position="383"/>
    </location>
</feature>
<proteinExistence type="predicted"/>
<dbReference type="GO" id="GO:0019901">
    <property type="term" value="F:protein kinase binding"/>
    <property type="evidence" value="ECO:0007669"/>
    <property type="project" value="InterPro"/>
</dbReference>
<gene>
    <name evidence="2" type="ORF">MSAN_01403400</name>
</gene>
<dbReference type="Proteomes" id="UP000623467">
    <property type="component" value="Unassembled WGS sequence"/>
</dbReference>
<sequence>MSQRFHTHRLGVLHPASLLPFGAHNPGLVYLMAQPVTVDMVIYISRLASSVLNITGETANVLPHRFEQYRQPVVALEHFICGIVKTSHVQTSTFLATLIYLERLRSKLPNVSTGLPCTRHRIFLATLIVAAKYLNDSSPKNAHWTDHAFGMFQVKEVNLMEQQLLFLLDYDLRFDEEEACAAFGPFMSYQYASTRALVDKVTRASRARASHSQAHGQRQRVAPSTPPYDPPSYSSSSLSSSSSSSSASSTLVSTVRGLAKRISQTHLSSSSRTHSTTHNVPPRSCDSAFSYTTSSEMGSLIEDNGSSSSSSSSGWSDSDSESDTEARVYYDSNTAYSRSRPGFEDSDRSDGYVSVPTLSKREFVIRPAPAYAYKSHHMQHRSRKPSDTSSVNTVTAASPQPSSLRRTSMAMAPLTAASKRTSLATSGMAVSATMPSIPRPSASGNFLSRMWGAAKGEKLSGLVESRSDGMPAQHGHSAFRRGWCIHDPICLEWDAEALLPMVRFKSEEEEKTTTPDVWHDHPRSLLDLFPPQEKPNAVFAWKLTSPFIFDLF</sequence>
<evidence type="ECO:0000313" key="3">
    <source>
        <dbReference type="Proteomes" id="UP000623467"/>
    </source>
</evidence>
<dbReference type="OrthoDB" id="10250320at2759"/>
<feature type="region of interest" description="Disordered" evidence="1">
    <location>
        <begin position="374"/>
        <end position="407"/>
    </location>
</feature>
<feature type="compositionally biased region" description="Low complexity" evidence="1">
    <location>
        <begin position="306"/>
        <end position="317"/>
    </location>
</feature>
<keyword evidence="3" id="KW-1185">Reference proteome</keyword>
<feature type="region of interest" description="Disordered" evidence="1">
    <location>
        <begin position="204"/>
        <end position="247"/>
    </location>
</feature>
<dbReference type="AlphaFoldDB" id="A0A8H6YAP5"/>
<dbReference type="GO" id="GO:0016538">
    <property type="term" value="F:cyclin-dependent protein serine/threonine kinase regulator activity"/>
    <property type="evidence" value="ECO:0007669"/>
    <property type="project" value="TreeGrafter"/>
</dbReference>
<dbReference type="Gene3D" id="1.10.472.10">
    <property type="entry name" value="Cyclin-like"/>
    <property type="match status" value="1"/>
</dbReference>
<feature type="compositionally biased region" description="Polar residues" evidence="1">
    <location>
        <begin position="287"/>
        <end position="297"/>
    </location>
</feature>
<dbReference type="InterPro" id="IPR013922">
    <property type="entry name" value="Cyclin_PHO80-like"/>
</dbReference>
<comment type="caution">
    <text evidence="2">The sequence shown here is derived from an EMBL/GenBank/DDBJ whole genome shotgun (WGS) entry which is preliminary data.</text>
</comment>
<dbReference type="SUPFAM" id="SSF47954">
    <property type="entry name" value="Cyclin-like"/>
    <property type="match status" value="1"/>
</dbReference>
<dbReference type="PANTHER" id="PTHR15615">
    <property type="match status" value="1"/>
</dbReference>
<dbReference type="GO" id="GO:0005634">
    <property type="term" value="C:nucleus"/>
    <property type="evidence" value="ECO:0007669"/>
    <property type="project" value="TreeGrafter"/>
</dbReference>
<feature type="compositionally biased region" description="Low complexity" evidence="1">
    <location>
        <begin position="264"/>
        <end position="278"/>
    </location>
</feature>
<feature type="compositionally biased region" description="Low complexity" evidence="1">
    <location>
        <begin position="231"/>
        <end position="247"/>
    </location>
</feature>
<accession>A0A8H6YAP5</accession>
<name>A0A8H6YAP5_9AGAR</name>